<comment type="caution">
    <text evidence="1">The sequence shown here is derived from an EMBL/GenBank/DDBJ whole genome shotgun (WGS) entry which is preliminary data.</text>
</comment>
<reference evidence="1 2" key="1">
    <citation type="submission" date="2020-08" db="EMBL/GenBank/DDBJ databases">
        <title>Sequencing the genomes of 1000 actinobacteria strains.</title>
        <authorList>
            <person name="Klenk H.-P."/>
        </authorList>
    </citation>
    <scope>NUCLEOTIDE SEQUENCE [LARGE SCALE GENOMIC DNA]</scope>
    <source>
        <strain evidence="1 2">DSM 22826</strain>
    </source>
</reference>
<dbReference type="AlphaFoldDB" id="A0A839QLK7"/>
<evidence type="ECO:0000313" key="2">
    <source>
        <dbReference type="Proteomes" id="UP000523000"/>
    </source>
</evidence>
<evidence type="ECO:0000313" key="1">
    <source>
        <dbReference type="EMBL" id="MBB2994072.1"/>
    </source>
</evidence>
<protein>
    <submittedName>
        <fullName evidence="1">Uncharacterized protein</fullName>
    </submittedName>
</protein>
<accession>A0A839QLK7</accession>
<sequence length="45" mass="5007">MKLPESLAAFGPARGDELGIAWTQLFRFPCVRMPVSVFGPDLQQE</sequence>
<dbReference type="RefSeq" id="WP_183509441.1">
    <property type="nucleotide sequence ID" value="NZ_BAABGK010000106.1"/>
</dbReference>
<organism evidence="1 2">
    <name type="scientific">Paeniglutamicibacter cryotolerans</name>
    <dbReference type="NCBI Taxonomy" id="670079"/>
    <lineage>
        <taxon>Bacteria</taxon>
        <taxon>Bacillati</taxon>
        <taxon>Actinomycetota</taxon>
        <taxon>Actinomycetes</taxon>
        <taxon>Micrococcales</taxon>
        <taxon>Micrococcaceae</taxon>
        <taxon>Paeniglutamicibacter</taxon>
    </lineage>
</organism>
<gene>
    <name evidence="1" type="ORF">E9229_000263</name>
</gene>
<name>A0A839QLK7_9MICC</name>
<proteinExistence type="predicted"/>
<keyword evidence="2" id="KW-1185">Reference proteome</keyword>
<dbReference type="Proteomes" id="UP000523000">
    <property type="component" value="Unassembled WGS sequence"/>
</dbReference>
<dbReference type="EMBL" id="JACHVS010000001">
    <property type="protein sequence ID" value="MBB2994072.1"/>
    <property type="molecule type" value="Genomic_DNA"/>
</dbReference>